<dbReference type="AlphaFoldDB" id="A0A9K3N200"/>
<dbReference type="Gene3D" id="3.40.1810.10">
    <property type="entry name" value="Transcription factor, MADS-box"/>
    <property type="match status" value="1"/>
</dbReference>
<dbReference type="PANTHER" id="PTHR11945">
    <property type="entry name" value="MADS BOX PROTEIN"/>
    <property type="match status" value="1"/>
</dbReference>
<dbReference type="SUPFAM" id="SSF55455">
    <property type="entry name" value="SRF-like"/>
    <property type="match status" value="1"/>
</dbReference>
<evidence type="ECO:0000313" key="9">
    <source>
        <dbReference type="Proteomes" id="UP000215914"/>
    </source>
</evidence>
<dbReference type="GO" id="GO:0006357">
    <property type="term" value="P:regulation of transcription by RNA polymerase II"/>
    <property type="evidence" value="ECO:0000318"/>
    <property type="project" value="GO_Central"/>
</dbReference>
<evidence type="ECO:0000256" key="6">
    <source>
        <dbReference type="SAM" id="Coils"/>
    </source>
</evidence>
<feature type="coiled-coil region" evidence="6">
    <location>
        <begin position="121"/>
        <end position="158"/>
    </location>
</feature>
<dbReference type="GO" id="GO:0005634">
    <property type="term" value="C:nucleus"/>
    <property type="evidence" value="ECO:0007669"/>
    <property type="project" value="UniProtKB-SubCell"/>
</dbReference>
<reference evidence="8" key="2">
    <citation type="submission" date="2020-06" db="EMBL/GenBank/DDBJ databases">
        <title>Helianthus annuus Genome sequencing and assembly Release 2.</title>
        <authorList>
            <person name="Gouzy J."/>
            <person name="Langlade N."/>
            <person name="Munos S."/>
        </authorList>
    </citation>
    <scope>NUCLEOTIDE SEQUENCE</scope>
    <source>
        <tissue evidence="8">Leaves</tissue>
    </source>
</reference>
<dbReference type="Pfam" id="PF00319">
    <property type="entry name" value="SRF-TF"/>
    <property type="match status" value="1"/>
</dbReference>
<evidence type="ECO:0000259" key="7">
    <source>
        <dbReference type="PROSITE" id="PS50066"/>
    </source>
</evidence>
<dbReference type="EMBL" id="MNCJ02000326">
    <property type="protein sequence ID" value="KAF5784099.1"/>
    <property type="molecule type" value="Genomic_DNA"/>
</dbReference>
<protein>
    <submittedName>
        <fullName evidence="8">Transcription factor MADS-type1 family</fullName>
    </submittedName>
</protein>
<keyword evidence="4" id="KW-0804">Transcription</keyword>
<evidence type="ECO:0000256" key="3">
    <source>
        <dbReference type="ARBA" id="ARBA00023125"/>
    </source>
</evidence>
<dbReference type="Gramene" id="mRNA:HanXRQr2_Chr11g0515611">
    <property type="protein sequence ID" value="CDS:HanXRQr2_Chr11g0515611.1"/>
    <property type="gene ID" value="HanXRQr2_Chr11g0515611"/>
</dbReference>
<dbReference type="PROSITE" id="PS50066">
    <property type="entry name" value="MADS_BOX_2"/>
    <property type="match status" value="1"/>
</dbReference>
<reference evidence="8" key="1">
    <citation type="journal article" date="2017" name="Nature">
        <title>The sunflower genome provides insights into oil metabolism, flowering and Asterid evolution.</title>
        <authorList>
            <person name="Badouin H."/>
            <person name="Gouzy J."/>
            <person name="Grassa C.J."/>
            <person name="Murat F."/>
            <person name="Staton S.E."/>
            <person name="Cottret L."/>
            <person name="Lelandais-Briere C."/>
            <person name="Owens G.L."/>
            <person name="Carrere S."/>
            <person name="Mayjonade B."/>
            <person name="Legrand L."/>
            <person name="Gill N."/>
            <person name="Kane N.C."/>
            <person name="Bowers J.E."/>
            <person name="Hubner S."/>
            <person name="Bellec A."/>
            <person name="Berard A."/>
            <person name="Berges H."/>
            <person name="Blanchet N."/>
            <person name="Boniface M.C."/>
            <person name="Brunel D."/>
            <person name="Catrice O."/>
            <person name="Chaidir N."/>
            <person name="Claudel C."/>
            <person name="Donnadieu C."/>
            <person name="Faraut T."/>
            <person name="Fievet G."/>
            <person name="Helmstetter N."/>
            <person name="King M."/>
            <person name="Knapp S.J."/>
            <person name="Lai Z."/>
            <person name="Le Paslier M.C."/>
            <person name="Lippi Y."/>
            <person name="Lorenzon L."/>
            <person name="Mandel J.R."/>
            <person name="Marage G."/>
            <person name="Marchand G."/>
            <person name="Marquand E."/>
            <person name="Bret-Mestries E."/>
            <person name="Morien E."/>
            <person name="Nambeesan S."/>
            <person name="Nguyen T."/>
            <person name="Pegot-Espagnet P."/>
            <person name="Pouilly N."/>
            <person name="Raftis F."/>
            <person name="Sallet E."/>
            <person name="Schiex T."/>
            <person name="Thomas J."/>
            <person name="Vandecasteele C."/>
            <person name="Vares D."/>
            <person name="Vear F."/>
            <person name="Vautrin S."/>
            <person name="Crespi M."/>
            <person name="Mangin B."/>
            <person name="Burke J.M."/>
            <person name="Salse J."/>
            <person name="Munos S."/>
            <person name="Vincourt P."/>
            <person name="Rieseberg L.H."/>
            <person name="Langlade N.B."/>
        </authorList>
    </citation>
    <scope>NUCLEOTIDE SEQUENCE</scope>
    <source>
        <tissue evidence="8">Leaves</tissue>
    </source>
</reference>
<dbReference type="GO" id="GO:0000978">
    <property type="term" value="F:RNA polymerase II cis-regulatory region sequence-specific DNA binding"/>
    <property type="evidence" value="ECO:0000318"/>
    <property type="project" value="GO_Central"/>
</dbReference>
<organism evidence="8 9">
    <name type="scientific">Helianthus annuus</name>
    <name type="common">Common sunflower</name>
    <dbReference type="NCBI Taxonomy" id="4232"/>
    <lineage>
        <taxon>Eukaryota</taxon>
        <taxon>Viridiplantae</taxon>
        <taxon>Streptophyta</taxon>
        <taxon>Embryophyta</taxon>
        <taxon>Tracheophyta</taxon>
        <taxon>Spermatophyta</taxon>
        <taxon>Magnoliopsida</taxon>
        <taxon>eudicotyledons</taxon>
        <taxon>Gunneridae</taxon>
        <taxon>Pentapetalae</taxon>
        <taxon>asterids</taxon>
        <taxon>campanulids</taxon>
        <taxon>Asterales</taxon>
        <taxon>Asteraceae</taxon>
        <taxon>Asteroideae</taxon>
        <taxon>Heliantheae alliance</taxon>
        <taxon>Heliantheae</taxon>
        <taxon>Helianthus</taxon>
    </lineage>
</organism>
<dbReference type="PANTHER" id="PTHR11945:SF776">
    <property type="entry name" value="AGAMOUS-LIKE 50-RELATED"/>
    <property type="match status" value="1"/>
</dbReference>
<keyword evidence="9" id="KW-1185">Reference proteome</keyword>
<evidence type="ECO:0000256" key="1">
    <source>
        <dbReference type="ARBA" id="ARBA00004123"/>
    </source>
</evidence>
<name>A0A9K3N200_HELAN</name>
<accession>A0A9K3N200</accession>
<keyword evidence="6" id="KW-0175">Coiled coil</keyword>
<dbReference type="GO" id="GO:0046983">
    <property type="term" value="F:protein dimerization activity"/>
    <property type="evidence" value="ECO:0007669"/>
    <property type="project" value="InterPro"/>
</dbReference>
<comment type="caution">
    <text evidence="8">The sequence shown here is derived from an EMBL/GenBank/DDBJ whole genome shotgun (WGS) entry which is preliminary data.</text>
</comment>
<feature type="domain" description="MADS-box" evidence="7">
    <location>
        <begin position="31"/>
        <end position="92"/>
    </location>
</feature>
<keyword evidence="2" id="KW-0805">Transcription regulation</keyword>
<dbReference type="Proteomes" id="UP000215914">
    <property type="component" value="Unassembled WGS sequence"/>
</dbReference>
<proteinExistence type="predicted"/>
<gene>
    <name evidence="8" type="ORF">HanXRQr2_Chr11g0515611</name>
</gene>
<dbReference type="SMART" id="SM00432">
    <property type="entry name" value="MADS"/>
    <property type="match status" value="1"/>
</dbReference>
<dbReference type="InterPro" id="IPR002100">
    <property type="entry name" value="TF_MADSbox"/>
</dbReference>
<keyword evidence="3" id="KW-0238">DNA-binding</keyword>
<evidence type="ECO:0000256" key="4">
    <source>
        <dbReference type="ARBA" id="ARBA00023163"/>
    </source>
</evidence>
<dbReference type="Gene3D" id="6.10.140.920">
    <property type="match status" value="1"/>
</dbReference>
<evidence type="ECO:0000256" key="5">
    <source>
        <dbReference type="ARBA" id="ARBA00023242"/>
    </source>
</evidence>
<dbReference type="FunFam" id="3.40.1810.10:FF:000006">
    <property type="entry name" value="Agamous-like MADS-box protein AGL62"/>
    <property type="match status" value="1"/>
</dbReference>
<keyword evidence="5" id="KW-0539">Nucleus</keyword>
<sequence>MEGKMNPINIPNSLQEKTTFLHKLRMPRKSEGRKKIEMVKIENPSNLAVAFTKRRFGLLKKASELCTLCGAQLAVIVFAPKQEKVYSFGSPSVEAIINRYLQQSPDPQSSRASQFMDILRNANIQELNNQLTNKLEQLEAEKNAAKELQKIREENQQNNWWDKPIEEMGLEELEQLKVAMTEIKEYAERHVEGRTT</sequence>
<dbReference type="PRINTS" id="PR00404">
    <property type="entry name" value="MADSDOMAIN"/>
</dbReference>
<dbReference type="GO" id="GO:0000981">
    <property type="term" value="F:DNA-binding transcription factor activity, RNA polymerase II-specific"/>
    <property type="evidence" value="ECO:0000318"/>
    <property type="project" value="GO_Central"/>
</dbReference>
<evidence type="ECO:0000313" key="8">
    <source>
        <dbReference type="EMBL" id="KAF5784099.1"/>
    </source>
</evidence>
<comment type="subcellular location">
    <subcellularLocation>
        <location evidence="1">Nucleus</location>
    </subcellularLocation>
</comment>
<dbReference type="InterPro" id="IPR036879">
    <property type="entry name" value="TF_MADSbox_sf"/>
</dbReference>
<evidence type="ECO:0000256" key="2">
    <source>
        <dbReference type="ARBA" id="ARBA00023015"/>
    </source>
</evidence>